<evidence type="ECO:0000256" key="1">
    <source>
        <dbReference type="SAM" id="Phobius"/>
    </source>
</evidence>
<comment type="caution">
    <text evidence="2">The sequence shown here is derived from an EMBL/GenBank/DDBJ whole genome shotgun (WGS) entry which is preliminary data.</text>
</comment>
<keyword evidence="1" id="KW-0812">Transmembrane</keyword>
<dbReference type="EMBL" id="QFPN01000011">
    <property type="protein sequence ID" value="PZQ11603.1"/>
    <property type="molecule type" value="Genomic_DNA"/>
</dbReference>
<feature type="transmembrane region" description="Helical" evidence="1">
    <location>
        <begin position="193"/>
        <end position="217"/>
    </location>
</feature>
<accession>A0A2W5M2K3</accession>
<feature type="transmembrane region" description="Helical" evidence="1">
    <location>
        <begin position="88"/>
        <end position="107"/>
    </location>
</feature>
<evidence type="ECO:0000313" key="3">
    <source>
        <dbReference type="Proteomes" id="UP000249577"/>
    </source>
</evidence>
<dbReference type="AlphaFoldDB" id="A0A2W5M2K3"/>
<feature type="transmembrane region" description="Helical" evidence="1">
    <location>
        <begin position="119"/>
        <end position="140"/>
    </location>
</feature>
<feature type="transmembrane region" description="Helical" evidence="1">
    <location>
        <begin position="57"/>
        <end position="76"/>
    </location>
</feature>
<name>A0A2W5M2K3_ANCNO</name>
<dbReference type="Proteomes" id="UP000249577">
    <property type="component" value="Unassembled WGS sequence"/>
</dbReference>
<evidence type="ECO:0000313" key="2">
    <source>
        <dbReference type="EMBL" id="PZQ11603.1"/>
    </source>
</evidence>
<evidence type="ECO:0008006" key="4">
    <source>
        <dbReference type="Google" id="ProtNLM"/>
    </source>
</evidence>
<keyword evidence="1" id="KW-1133">Transmembrane helix</keyword>
<keyword evidence="1" id="KW-0472">Membrane</keyword>
<proteinExistence type="predicted"/>
<reference evidence="2 3" key="1">
    <citation type="submission" date="2017-08" db="EMBL/GenBank/DDBJ databases">
        <title>Infants hospitalized years apart are colonized by the same room-sourced microbial strains.</title>
        <authorList>
            <person name="Brooks B."/>
            <person name="Olm M.R."/>
            <person name="Firek B.A."/>
            <person name="Baker R."/>
            <person name="Thomas B.C."/>
            <person name="Morowitz M.J."/>
            <person name="Banfield J.F."/>
        </authorList>
    </citation>
    <scope>NUCLEOTIDE SEQUENCE [LARGE SCALE GENOMIC DNA]</scope>
    <source>
        <strain evidence="2">S2_005_003_R2_43</strain>
    </source>
</reference>
<organism evidence="2 3">
    <name type="scientific">Ancylobacter novellus</name>
    <name type="common">Thiobacillus novellus</name>
    <dbReference type="NCBI Taxonomy" id="921"/>
    <lineage>
        <taxon>Bacteria</taxon>
        <taxon>Pseudomonadati</taxon>
        <taxon>Pseudomonadota</taxon>
        <taxon>Alphaproteobacteria</taxon>
        <taxon>Hyphomicrobiales</taxon>
        <taxon>Xanthobacteraceae</taxon>
        <taxon>Ancylobacter</taxon>
    </lineage>
</organism>
<feature type="transmembrane region" description="Helical" evidence="1">
    <location>
        <begin position="31"/>
        <end position="50"/>
    </location>
</feature>
<gene>
    <name evidence="2" type="ORF">DI565_17855</name>
</gene>
<sequence length="223" mass="23431">MSEWWTYRPSDFLLFSPRVYERLIESHNASLGAWLWIAAALSVATGLCAWRGGDKGARAALALVGAGLCWTGWSFLSARYASINWAAGYAAPAFWLAGAAFVMAAAFARRPLRSARGDVAAITTLLVILIASAYPLLAAVSGKPWISVEVAFVMPDPTALLALGVAALIRAPVLALGLASIPFAWTLYATMTLATLGATAQSMTLALGAGLALASLASRRVMR</sequence>
<protein>
    <recommendedName>
        <fullName evidence="4">MFS transporter permease</fullName>
    </recommendedName>
</protein>